<dbReference type="Proteomes" id="UP001279410">
    <property type="component" value="Unassembled WGS sequence"/>
</dbReference>
<accession>A0AAD3N0G7</accession>
<reference evidence="3" key="1">
    <citation type="submission" date="2022-08" db="EMBL/GenBank/DDBJ databases">
        <title>Genome sequencing of akame (Lates japonicus).</title>
        <authorList>
            <person name="Hashiguchi Y."/>
            <person name="Takahashi H."/>
        </authorList>
    </citation>
    <scope>NUCLEOTIDE SEQUENCE</scope>
    <source>
        <strain evidence="3">Kochi</strain>
    </source>
</reference>
<dbReference type="EMBL" id="BRZM01000061">
    <property type="protein sequence ID" value="GLD63356.1"/>
    <property type="molecule type" value="Genomic_DNA"/>
</dbReference>
<keyword evidence="1" id="KW-0175">Coiled coil</keyword>
<protein>
    <submittedName>
        <fullName evidence="3">Golgin subfamily A member 6-like protein 6</fullName>
    </submittedName>
</protein>
<sequence length="129" mass="15442">MCLISEWQSVREEELKETIRRCDALEKDFRKKLVERQQIWESRQEELEKLWADKQDALVKQVSKAEEEVKSLIIQNIQLQELALKRKKKKIRGWRRRSKRSSSSVEEEAPGSSTEDGDKEEKKEKRGIW</sequence>
<gene>
    <name evidence="3" type="ORF">AKAME5_001498600</name>
</gene>
<dbReference type="AlphaFoldDB" id="A0AAD3N0G7"/>
<proteinExistence type="predicted"/>
<evidence type="ECO:0000256" key="1">
    <source>
        <dbReference type="SAM" id="Coils"/>
    </source>
</evidence>
<evidence type="ECO:0000313" key="3">
    <source>
        <dbReference type="EMBL" id="GLD63356.1"/>
    </source>
</evidence>
<feature type="compositionally biased region" description="Basic and acidic residues" evidence="2">
    <location>
        <begin position="119"/>
        <end position="129"/>
    </location>
</feature>
<evidence type="ECO:0000313" key="4">
    <source>
        <dbReference type="Proteomes" id="UP001279410"/>
    </source>
</evidence>
<feature type="coiled-coil region" evidence="1">
    <location>
        <begin position="55"/>
        <end position="82"/>
    </location>
</feature>
<feature type="compositionally biased region" description="Basic residues" evidence="2">
    <location>
        <begin position="89"/>
        <end position="100"/>
    </location>
</feature>
<organism evidence="3 4">
    <name type="scientific">Lates japonicus</name>
    <name type="common">Japanese lates</name>
    <dbReference type="NCBI Taxonomy" id="270547"/>
    <lineage>
        <taxon>Eukaryota</taxon>
        <taxon>Metazoa</taxon>
        <taxon>Chordata</taxon>
        <taxon>Craniata</taxon>
        <taxon>Vertebrata</taxon>
        <taxon>Euteleostomi</taxon>
        <taxon>Actinopterygii</taxon>
        <taxon>Neopterygii</taxon>
        <taxon>Teleostei</taxon>
        <taxon>Neoteleostei</taxon>
        <taxon>Acanthomorphata</taxon>
        <taxon>Carangaria</taxon>
        <taxon>Carangaria incertae sedis</taxon>
        <taxon>Centropomidae</taxon>
        <taxon>Lates</taxon>
    </lineage>
</organism>
<name>A0AAD3N0G7_LATJO</name>
<feature type="region of interest" description="Disordered" evidence="2">
    <location>
        <begin position="89"/>
        <end position="129"/>
    </location>
</feature>
<keyword evidence="4" id="KW-1185">Reference proteome</keyword>
<comment type="caution">
    <text evidence="3">The sequence shown here is derived from an EMBL/GenBank/DDBJ whole genome shotgun (WGS) entry which is preliminary data.</text>
</comment>
<evidence type="ECO:0000256" key="2">
    <source>
        <dbReference type="SAM" id="MobiDB-lite"/>
    </source>
</evidence>